<feature type="domain" description="CdaR GGDEF-like" evidence="4">
    <location>
        <begin position="189"/>
        <end position="300"/>
    </location>
</feature>
<comment type="similarity">
    <text evidence="1">Belongs to the CdaR family.</text>
</comment>
<evidence type="ECO:0000256" key="2">
    <source>
        <dbReference type="SAM" id="MobiDB-lite"/>
    </source>
</evidence>
<reference evidence="5 6" key="1">
    <citation type="submission" date="2019-07" db="EMBL/GenBank/DDBJ databases">
        <title>Whole genome shotgun sequence of Kocuria flava NBRC 107626.</title>
        <authorList>
            <person name="Hosoyama A."/>
            <person name="Uohara A."/>
            <person name="Ohji S."/>
            <person name="Ichikawa N."/>
        </authorList>
    </citation>
    <scope>NUCLEOTIDE SEQUENCE [LARGE SCALE GENOMIC DNA]</scope>
    <source>
        <strain evidence="5 6">NBRC 107626</strain>
    </source>
</reference>
<gene>
    <name evidence="5" type="ORF">KFL01_18700</name>
</gene>
<dbReference type="Pfam" id="PF13556">
    <property type="entry name" value="HTH_30"/>
    <property type="match status" value="1"/>
</dbReference>
<evidence type="ECO:0000259" key="3">
    <source>
        <dbReference type="Pfam" id="PF13556"/>
    </source>
</evidence>
<dbReference type="Pfam" id="PF17853">
    <property type="entry name" value="GGDEF_2"/>
    <property type="match status" value="1"/>
</dbReference>
<proteinExistence type="inferred from homology"/>
<sequence length="426" mass="46405">MAGQDGNTTTRWLRTSRRRTPDRSRSRPVAPPHPRTLENLKAHLGAISTAAVRRLETDLPWFGQLRADERSELGLVAQRGISSFVRWYEDPEEPLWVLTQVFREAPTELTRAISLQHALQLLRIVVDVVEDKVPELAKHHDETALREAVLRYSREVAFAAADVYARAAENRGSWDARLESLVVDGILRGEHSDSLRSRIAALGWASTGPVTVLTGPAPEGTGPTTVARVRKLAARWAKDSLVSIQDDRLVLILGGVEEREQALEKLAAAFGPGPVVHGPEAPSIFEAGAAARLAHAALSVAPAWPAAPRPVPSEDLWPERAMAGDEAARTAMVESIYRPLTRSATGLVDTLSTYVAVGHSLEATARELFVHANTVRYRLRRICDLTGWDPLVPRDAFVLHCALVAGRLADSCRPIDTSAPAAAAVL</sequence>
<name>A0ABQ0X9K6_9MICC</name>
<feature type="domain" description="PucR C-terminal helix-turn-helix" evidence="3">
    <location>
        <begin position="347"/>
        <end position="404"/>
    </location>
</feature>
<dbReference type="PANTHER" id="PTHR33744:SF7">
    <property type="entry name" value="PUCR FAMILY TRANSCRIPTIONAL REGULATOR"/>
    <property type="match status" value="1"/>
</dbReference>
<dbReference type="RefSeq" id="WP_083529433.1">
    <property type="nucleotide sequence ID" value="NZ_BJZR01000050.1"/>
</dbReference>
<dbReference type="PANTHER" id="PTHR33744">
    <property type="entry name" value="CARBOHYDRATE DIACID REGULATOR"/>
    <property type="match status" value="1"/>
</dbReference>
<dbReference type="Gene3D" id="1.10.10.2840">
    <property type="entry name" value="PucR C-terminal helix-turn-helix domain"/>
    <property type="match status" value="1"/>
</dbReference>
<dbReference type="InterPro" id="IPR041522">
    <property type="entry name" value="CdaR_GGDEF"/>
</dbReference>
<dbReference type="EMBL" id="BJZR01000050">
    <property type="protein sequence ID" value="GEO92564.1"/>
    <property type="molecule type" value="Genomic_DNA"/>
</dbReference>
<evidence type="ECO:0000259" key="4">
    <source>
        <dbReference type="Pfam" id="PF17853"/>
    </source>
</evidence>
<feature type="region of interest" description="Disordered" evidence="2">
    <location>
        <begin position="1"/>
        <end position="36"/>
    </location>
</feature>
<evidence type="ECO:0000313" key="5">
    <source>
        <dbReference type="EMBL" id="GEO92564.1"/>
    </source>
</evidence>
<dbReference type="InterPro" id="IPR025736">
    <property type="entry name" value="PucR_C-HTH_dom"/>
</dbReference>
<comment type="caution">
    <text evidence="5">The sequence shown here is derived from an EMBL/GenBank/DDBJ whole genome shotgun (WGS) entry which is preliminary data.</text>
</comment>
<organism evidence="5 6">
    <name type="scientific">Kocuria flava</name>
    <dbReference type="NCBI Taxonomy" id="446860"/>
    <lineage>
        <taxon>Bacteria</taxon>
        <taxon>Bacillati</taxon>
        <taxon>Actinomycetota</taxon>
        <taxon>Actinomycetes</taxon>
        <taxon>Micrococcales</taxon>
        <taxon>Micrococcaceae</taxon>
        <taxon>Kocuria</taxon>
    </lineage>
</organism>
<dbReference type="InterPro" id="IPR042070">
    <property type="entry name" value="PucR_C-HTH_sf"/>
</dbReference>
<accession>A0ABQ0X9K6</accession>
<dbReference type="InterPro" id="IPR051448">
    <property type="entry name" value="CdaR-like_regulators"/>
</dbReference>
<evidence type="ECO:0000313" key="6">
    <source>
        <dbReference type="Proteomes" id="UP000321155"/>
    </source>
</evidence>
<evidence type="ECO:0000256" key="1">
    <source>
        <dbReference type="ARBA" id="ARBA00006754"/>
    </source>
</evidence>
<protein>
    <submittedName>
        <fullName evidence="5">PucR family transcriptional regulator</fullName>
    </submittedName>
</protein>
<dbReference type="Proteomes" id="UP000321155">
    <property type="component" value="Unassembled WGS sequence"/>
</dbReference>
<keyword evidence="6" id="KW-1185">Reference proteome</keyword>